<evidence type="ECO:0000256" key="6">
    <source>
        <dbReference type="ARBA" id="ARBA00022723"/>
    </source>
</evidence>
<evidence type="ECO:0000256" key="5">
    <source>
        <dbReference type="ARBA" id="ARBA00022617"/>
    </source>
</evidence>
<dbReference type="EC" id="1.14.14.-" evidence="15"/>
<evidence type="ECO:0000256" key="7">
    <source>
        <dbReference type="ARBA" id="ARBA00022824"/>
    </source>
</evidence>
<keyword evidence="8 15" id="KW-0492">Microsome</keyword>
<evidence type="ECO:0000313" key="17">
    <source>
        <dbReference type="Proteomes" id="UP000242450"/>
    </source>
</evidence>
<dbReference type="InterPro" id="IPR001128">
    <property type="entry name" value="Cyt_P450"/>
</dbReference>
<evidence type="ECO:0000313" key="16">
    <source>
        <dbReference type="EMBL" id="OWK11156.1"/>
    </source>
</evidence>
<comment type="similarity">
    <text evidence="4 14">Belongs to the cytochrome P450 family.</text>
</comment>
<keyword evidence="12" id="KW-0472">Membrane</keyword>
<evidence type="ECO:0000256" key="11">
    <source>
        <dbReference type="ARBA" id="ARBA00023033"/>
    </source>
</evidence>
<feature type="non-terminal residue" evidence="16">
    <location>
        <position position="204"/>
    </location>
</feature>
<evidence type="ECO:0000256" key="8">
    <source>
        <dbReference type="ARBA" id="ARBA00022848"/>
    </source>
</evidence>
<feature type="non-terminal residue" evidence="16">
    <location>
        <position position="1"/>
    </location>
</feature>
<evidence type="ECO:0000256" key="12">
    <source>
        <dbReference type="ARBA" id="ARBA00023136"/>
    </source>
</evidence>
<dbReference type="GO" id="GO:0020037">
    <property type="term" value="F:heme binding"/>
    <property type="evidence" value="ECO:0007669"/>
    <property type="project" value="UniProtKB-UniRule"/>
</dbReference>
<dbReference type="Gene3D" id="1.10.630.10">
    <property type="entry name" value="Cytochrome P450"/>
    <property type="match status" value="2"/>
</dbReference>
<dbReference type="GO" id="GO:0008202">
    <property type="term" value="P:steroid metabolic process"/>
    <property type="evidence" value="ECO:0007669"/>
    <property type="project" value="TreeGrafter"/>
</dbReference>
<dbReference type="EMBL" id="MKHE01000010">
    <property type="protein sequence ID" value="OWK11156.1"/>
    <property type="molecule type" value="Genomic_DNA"/>
</dbReference>
<keyword evidence="10 14" id="KW-0408">Iron</keyword>
<dbReference type="PANTHER" id="PTHR24302">
    <property type="entry name" value="CYTOCHROME P450 FAMILY 3"/>
    <property type="match status" value="1"/>
</dbReference>
<dbReference type="PROSITE" id="PS00086">
    <property type="entry name" value="CYTOCHROME_P450"/>
    <property type="match status" value="1"/>
</dbReference>
<dbReference type="GO" id="GO:0005789">
    <property type="term" value="C:endoplasmic reticulum membrane"/>
    <property type="evidence" value="ECO:0007669"/>
    <property type="project" value="UniProtKB-SubCell"/>
</dbReference>
<protein>
    <recommendedName>
        <fullName evidence="15">Cytochrome P450 3A</fullName>
        <ecNumber evidence="15">1.14.14.-</ecNumber>
    </recommendedName>
</protein>
<evidence type="ECO:0000256" key="2">
    <source>
        <dbReference type="ARBA" id="ARBA00004174"/>
    </source>
</evidence>
<evidence type="ECO:0000256" key="14">
    <source>
        <dbReference type="RuleBase" id="RU000461"/>
    </source>
</evidence>
<organism evidence="16 17">
    <name type="scientific">Cervus elaphus hippelaphus</name>
    <name type="common">European red deer</name>
    <dbReference type="NCBI Taxonomy" id="46360"/>
    <lineage>
        <taxon>Eukaryota</taxon>
        <taxon>Metazoa</taxon>
        <taxon>Chordata</taxon>
        <taxon>Craniata</taxon>
        <taxon>Vertebrata</taxon>
        <taxon>Euteleostomi</taxon>
        <taxon>Mammalia</taxon>
        <taxon>Eutheria</taxon>
        <taxon>Laurasiatheria</taxon>
        <taxon>Artiodactyla</taxon>
        <taxon>Ruminantia</taxon>
        <taxon>Pecora</taxon>
        <taxon>Cervidae</taxon>
        <taxon>Cervinae</taxon>
        <taxon>Cervus</taxon>
    </lineage>
</organism>
<dbReference type="GO" id="GO:0016712">
    <property type="term" value="F:oxidoreductase activity, acting on paired donors, with incorporation or reduction of molecular oxygen, reduced flavin or flavoprotein as one donor, and incorporation of one atom of oxygen"/>
    <property type="evidence" value="ECO:0007669"/>
    <property type="project" value="UniProtKB-EC"/>
</dbReference>
<dbReference type="PRINTS" id="PR01689">
    <property type="entry name" value="EP450IICYP3A"/>
</dbReference>
<proteinExistence type="inferred from homology"/>
<keyword evidence="17" id="KW-1185">Reference proteome</keyword>
<dbReference type="PANTHER" id="PTHR24302:SF38">
    <property type="entry name" value="CYTOCHROME P450 3A5"/>
    <property type="match status" value="1"/>
</dbReference>
<sequence>YGTYSYGLFKKLGIPGPRPVPYFGSTLDYHKGIQEFDNQCFKKYGKMWGFYEGRQPMLAVTDPDIIKTVLMFPIIGQYGDVLVRNLRKEAEKGNPVNMKDMFGAYSMDVITGTAFGVNIDSLNNPHDPFVEYSKNLLKFRPFDPLILSISMFSKKNKDSINPYVYLPFGTGPRNCIGMRFAFMNIKLALVRMLQNFSFKPCKET</sequence>
<name>A0A212CYW4_CEREH</name>
<evidence type="ECO:0000256" key="4">
    <source>
        <dbReference type="ARBA" id="ARBA00010617"/>
    </source>
</evidence>
<gene>
    <name evidence="16" type="ORF">Celaphus_00007282</name>
</gene>
<comment type="function">
    <text evidence="13 15">Cytochromes P450 are a group of heme-thiolate monooxygenases. In liver microsomes, this enzyme is involved in an NADPH-dependent electron transport pathway. It oxidizes a variety of structurally unrelated compounds, including steroids, fatty acids, and xenobiotics.</text>
</comment>
<evidence type="ECO:0000256" key="15">
    <source>
        <dbReference type="RuleBase" id="RU368049"/>
    </source>
</evidence>
<evidence type="ECO:0000256" key="9">
    <source>
        <dbReference type="ARBA" id="ARBA00023002"/>
    </source>
</evidence>
<dbReference type="AlphaFoldDB" id="A0A212CYW4"/>
<dbReference type="OrthoDB" id="9620839at2759"/>
<comment type="subcellular location">
    <subcellularLocation>
        <location evidence="3 15">Endoplasmic reticulum membrane</location>
        <topology evidence="3">Peripheral membrane protein</topology>
    </subcellularLocation>
    <subcellularLocation>
        <location evidence="2 15">Microsome membrane</location>
        <topology evidence="2">Peripheral membrane protein</topology>
    </subcellularLocation>
</comment>
<keyword evidence="11 14" id="KW-0503">Monooxygenase</keyword>
<dbReference type="InterPro" id="IPR008072">
    <property type="entry name" value="Cyt_P450_E_CYP3A"/>
</dbReference>
<dbReference type="InterPro" id="IPR017972">
    <property type="entry name" value="Cyt_P450_CS"/>
</dbReference>
<keyword evidence="9 14" id="KW-0560">Oxidoreductase</keyword>
<evidence type="ECO:0000256" key="3">
    <source>
        <dbReference type="ARBA" id="ARBA00004406"/>
    </source>
</evidence>
<dbReference type="GO" id="GO:0050649">
    <property type="term" value="F:testosterone 6-beta-hydroxylase activity"/>
    <property type="evidence" value="ECO:0007669"/>
    <property type="project" value="TreeGrafter"/>
</dbReference>
<comment type="cofactor">
    <cofactor evidence="1 15">
        <name>heme</name>
        <dbReference type="ChEBI" id="CHEBI:30413"/>
    </cofactor>
</comment>
<dbReference type="SUPFAM" id="SSF48264">
    <property type="entry name" value="Cytochrome P450"/>
    <property type="match status" value="1"/>
</dbReference>
<keyword evidence="7 15" id="KW-0256">Endoplasmic reticulum</keyword>
<comment type="caution">
    <text evidence="16">The sequence shown here is derived from an EMBL/GenBank/DDBJ whole genome shotgun (WGS) entry which is preliminary data.</text>
</comment>
<reference evidence="16 17" key="1">
    <citation type="journal article" date="2018" name="Mol. Genet. Genomics">
        <title>The red deer Cervus elaphus genome CerEla1.0: sequencing, annotating, genes, and chromosomes.</title>
        <authorList>
            <person name="Bana N.A."/>
            <person name="Nyiri A."/>
            <person name="Nagy J."/>
            <person name="Frank K."/>
            <person name="Nagy T."/>
            <person name="Steger V."/>
            <person name="Schiller M."/>
            <person name="Lakatos P."/>
            <person name="Sugar L."/>
            <person name="Horn P."/>
            <person name="Barta E."/>
            <person name="Orosz L."/>
        </authorList>
    </citation>
    <scope>NUCLEOTIDE SEQUENCE [LARGE SCALE GENOMIC DNA]</scope>
    <source>
        <strain evidence="16">Hungarian</strain>
    </source>
</reference>
<dbReference type="Proteomes" id="UP000242450">
    <property type="component" value="Chromosome 10"/>
</dbReference>
<dbReference type="GO" id="GO:0005506">
    <property type="term" value="F:iron ion binding"/>
    <property type="evidence" value="ECO:0007669"/>
    <property type="project" value="UniProtKB-UniRule"/>
</dbReference>
<evidence type="ECO:0000256" key="1">
    <source>
        <dbReference type="ARBA" id="ARBA00001971"/>
    </source>
</evidence>
<dbReference type="Pfam" id="PF00067">
    <property type="entry name" value="p450"/>
    <property type="match status" value="3"/>
</dbReference>
<accession>A0A212CYW4</accession>
<evidence type="ECO:0000256" key="10">
    <source>
        <dbReference type="ARBA" id="ARBA00023004"/>
    </source>
</evidence>
<dbReference type="InterPro" id="IPR036396">
    <property type="entry name" value="Cyt_P450_sf"/>
</dbReference>
<keyword evidence="5 14" id="KW-0349">Heme</keyword>
<keyword evidence="6 14" id="KW-0479">Metal-binding</keyword>
<dbReference type="InterPro" id="IPR050705">
    <property type="entry name" value="Cytochrome_P450_3A"/>
</dbReference>
<dbReference type="GO" id="GO:0070989">
    <property type="term" value="P:oxidative demethylation"/>
    <property type="evidence" value="ECO:0007669"/>
    <property type="project" value="TreeGrafter"/>
</dbReference>
<comment type="catalytic activity">
    <reaction evidence="15">
        <text>an organic molecule + reduced [NADPH--hemoprotein reductase] + O2 = an alcohol + oxidized [NADPH--hemoprotein reductase] + H2O + H(+)</text>
        <dbReference type="Rhea" id="RHEA:17149"/>
        <dbReference type="Rhea" id="RHEA-COMP:11964"/>
        <dbReference type="Rhea" id="RHEA-COMP:11965"/>
        <dbReference type="ChEBI" id="CHEBI:15377"/>
        <dbReference type="ChEBI" id="CHEBI:15378"/>
        <dbReference type="ChEBI" id="CHEBI:15379"/>
        <dbReference type="ChEBI" id="CHEBI:30879"/>
        <dbReference type="ChEBI" id="CHEBI:57618"/>
        <dbReference type="ChEBI" id="CHEBI:58210"/>
        <dbReference type="ChEBI" id="CHEBI:142491"/>
        <dbReference type="EC" id="1.14.14.1"/>
    </reaction>
</comment>
<evidence type="ECO:0000256" key="13">
    <source>
        <dbReference type="ARBA" id="ARBA00037347"/>
    </source>
</evidence>